<evidence type="ECO:0000256" key="1">
    <source>
        <dbReference type="ARBA" id="ARBA00004251"/>
    </source>
</evidence>
<feature type="domain" description="Gnk2-homologous" evidence="15">
    <location>
        <begin position="171"/>
        <end position="274"/>
    </location>
</feature>
<keyword evidence="3" id="KW-1003">Cell membrane</keyword>
<dbReference type="PANTHER" id="PTHR32080">
    <property type="entry name" value="ANTIFUNGAL PROTEIN GINKBILOBIN-2-LIKE"/>
    <property type="match status" value="1"/>
</dbReference>
<sequence length="323" mass="34780">MTAEFLTYFIFKANLFLDLLLPSHSADTPPTIISISSTMSAVTLFLLFLVFTLTIHTKPSNSALDSFVYGGCSQLKFTPNSPYENNLNSLLTSLVNSATFTTYNNFTIQSPSSQDNTLYGLFQCRGDINGGDCSRCVARAVTQLGTLCLDSTGGVLQLDGCLVKYDNATFLGVEDGTVALKKCGPSIEYDSDSLTRRDALLDYLAAVDGSYKPYRTGGSGDMYGYAQCVGDLSGSECQDCLSEAIQRLKTDCGPTAAGDMYLGKCYVRFSKGGAHSHGGNDKNHNDDEIEKTLAILIGLVAGVALLIMFLSLLIKFCGKGRKR</sequence>
<dbReference type="OrthoDB" id="1097929at2759"/>
<dbReference type="Proteomes" id="UP000593562">
    <property type="component" value="Unassembled WGS sequence"/>
</dbReference>
<dbReference type="CDD" id="cd23509">
    <property type="entry name" value="Gnk2-like"/>
    <property type="match status" value="2"/>
</dbReference>
<evidence type="ECO:0000256" key="5">
    <source>
        <dbReference type="ARBA" id="ARBA00022692"/>
    </source>
</evidence>
<keyword evidence="8" id="KW-0965">Cell junction</keyword>
<keyword evidence="11" id="KW-1015">Disulfide bond</keyword>
<feature type="domain" description="Gnk2-homologous" evidence="15">
    <location>
        <begin position="65"/>
        <end position="170"/>
    </location>
</feature>
<evidence type="ECO:0000256" key="2">
    <source>
        <dbReference type="ARBA" id="ARBA00022448"/>
    </source>
</evidence>
<comment type="subcellular location">
    <subcellularLocation>
        <location evidence="12">Cell junction</location>
        <location evidence="12">Plasmodesma</location>
    </subcellularLocation>
    <subcellularLocation>
        <location evidence="1">Cell membrane</location>
        <topology evidence="1">Single-pass type I membrane protein</topology>
    </subcellularLocation>
</comment>
<dbReference type="FunFam" id="3.30.430.20:FF:000001">
    <property type="entry name" value="cysteine-rich repeat secretory protein 3"/>
    <property type="match status" value="1"/>
</dbReference>
<dbReference type="GO" id="GO:0005886">
    <property type="term" value="C:plasma membrane"/>
    <property type="evidence" value="ECO:0007669"/>
    <property type="project" value="UniProtKB-SubCell"/>
</dbReference>
<evidence type="ECO:0000256" key="11">
    <source>
        <dbReference type="ARBA" id="ARBA00023157"/>
    </source>
</evidence>
<dbReference type="InterPro" id="IPR038408">
    <property type="entry name" value="GNK2_sf"/>
</dbReference>
<evidence type="ECO:0000256" key="13">
    <source>
        <dbReference type="ARBA" id="ARBA00038393"/>
    </source>
</evidence>
<keyword evidence="10 14" id="KW-0472">Membrane</keyword>
<accession>A0A7J7CUX5</accession>
<dbReference type="EMBL" id="JAAARO010000013">
    <property type="protein sequence ID" value="KAF5737759.1"/>
    <property type="molecule type" value="Genomic_DNA"/>
</dbReference>
<organism evidence="16 17">
    <name type="scientific">Tripterygium wilfordii</name>
    <name type="common">Thunder God vine</name>
    <dbReference type="NCBI Taxonomy" id="458696"/>
    <lineage>
        <taxon>Eukaryota</taxon>
        <taxon>Viridiplantae</taxon>
        <taxon>Streptophyta</taxon>
        <taxon>Embryophyta</taxon>
        <taxon>Tracheophyta</taxon>
        <taxon>Spermatophyta</taxon>
        <taxon>Magnoliopsida</taxon>
        <taxon>eudicotyledons</taxon>
        <taxon>Gunneridae</taxon>
        <taxon>Pentapetalae</taxon>
        <taxon>rosids</taxon>
        <taxon>fabids</taxon>
        <taxon>Celastrales</taxon>
        <taxon>Celastraceae</taxon>
        <taxon>Tripterygium</taxon>
    </lineage>
</organism>
<evidence type="ECO:0000256" key="7">
    <source>
        <dbReference type="ARBA" id="ARBA00022737"/>
    </source>
</evidence>
<evidence type="ECO:0000256" key="9">
    <source>
        <dbReference type="ARBA" id="ARBA00022989"/>
    </source>
</evidence>
<dbReference type="AlphaFoldDB" id="A0A7J7CUX5"/>
<comment type="caution">
    <text evidence="16">The sequence shown here is derived from an EMBL/GenBank/DDBJ whole genome shotgun (WGS) entry which is preliminary data.</text>
</comment>
<evidence type="ECO:0000256" key="4">
    <source>
        <dbReference type="ARBA" id="ARBA00022581"/>
    </source>
</evidence>
<evidence type="ECO:0000256" key="3">
    <source>
        <dbReference type="ARBA" id="ARBA00022475"/>
    </source>
</evidence>
<reference evidence="16 17" key="1">
    <citation type="journal article" date="2020" name="Nat. Commun.">
        <title>Genome of Tripterygium wilfordii and identification of cytochrome P450 involved in triptolide biosynthesis.</title>
        <authorList>
            <person name="Tu L."/>
            <person name="Su P."/>
            <person name="Zhang Z."/>
            <person name="Gao L."/>
            <person name="Wang J."/>
            <person name="Hu T."/>
            <person name="Zhou J."/>
            <person name="Zhang Y."/>
            <person name="Zhao Y."/>
            <person name="Liu Y."/>
            <person name="Song Y."/>
            <person name="Tong Y."/>
            <person name="Lu Y."/>
            <person name="Yang J."/>
            <person name="Xu C."/>
            <person name="Jia M."/>
            <person name="Peters R.J."/>
            <person name="Huang L."/>
            <person name="Gao W."/>
        </authorList>
    </citation>
    <scope>NUCLEOTIDE SEQUENCE [LARGE SCALE GENOMIC DNA]</scope>
    <source>
        <strain evidence="17">cv. XIE 37</strain>
        <tissue evidence="16">Leaf</tissue>
    </source>
</reference>
<evidence type="ECO:0000259" key="15">
    <source>
        <dbReference type="PROSITE" id="PS51473"/>
    </source>
</evidence>
<keyword evidence="6" id="KW-0732">Signal</keyword>
<dbReference type="InterPro" id="IPR002902">
    <property type="entry name" value="GNK2"/>
</dbReference>
<gene>
    <name evidence="16" type="ORF">HS088_TW13G00649</name>
</gene>
<feature type="transmembrane region" description="Helical" evidence="14">
    <location>
        <begin position="33"/>
        <end position="55"/>
    </location>
</feature>
<protein>
    <submittedName>
        <fullName evidence="16">Putative DUF26 domain-containing protein 1</fullName>
    </submittedName>
</protein>
<dbReference type="Gene3D" id="3.30.430.20">
    <property type="entry name" value="Gnk2 domain, C-X8-C-X2-C motif"/>
    <property type="match status" value="2"/>
</dbReference>
<evidence type="ECO:0000256" key="8">
    <source>
        <dbReference type="ARBA" id="ARBA00022949"/>
    </source>
</evidence>
<keyword evidence="2" id="KW-0813">Transport</keyword>
<dbReference type="InterPro" id="IPR051378">
    <property type="entry name" value="Cell2Cell_Antifungal"/>
</dbReference>
<dbReference type="PANTHER" id="PTHR32080:SF31">
    <property type="entry name" value="PLASMODESMATA-LOCATED PROTEIN 6"/>
    <property type="match status" value="1"/>
</dbReference>
<keyword evidence="4" id="KW-0945">Host-virus interaction</keyword>
<evidence type="ECO:0000256" key="10">
    <source>
        <dbReference type="ARBA" id="ARBA00023136"/>
    </source>
</evidence>
<dbReference type="GO" id="GO:0009506">
    <property type="term" value="C:plasmodesma"/>
    <property type="evidence" value="ECO:0007669"/>
    <property type="project" value="UniProtKB-SubCell"/>
</dbReference>
<evidence type="ECO:0000256" key="12">
    <source>
        <dbReference type="ARBA" id="ARBA00024184"/>
    </source>
</evidence>
<keyword evidence="7" id="KW-0677">Repeat</keyword>
<dbReference type="GO" id="GO:0042742">
    <property type="term" value="P:defense response to bacterium"/>
    <property type="evidence" value="ECO:0007669"/>
    <property type="project" value="TreeGrafter"/>
</dbReference>
<evidence type="ECO:0000256" key="6">
    <source>
        <dbReference type="ARBA" id="ARBA00022729"/>
    </source>
</evidence>
<dbReference type="InParanoid" id="A0A7J7CUX5"/>
<evidence type="ECO:0000313" key="17">
    <source>
        <dbReference type="Proteomes" id="UP000593562"/>
    </source>
</evidence>
<keyword evidence="17" id="KW-1185">Reference proteome</keyword>
<evidence type="ECO:0000256" key="14">
    <source>
        <dbReference type="SAM" id="Phobius"/>
    </source>
</evidence>
<comment type="similarity">
    <text evidence="13">Belongs to the cysteine-rich repeat secretory protein family. Plasmodesmata-located proteins (PDLD) subfamily.</text>
</comment>
<keyword evidence="9 14" id="KW-1133">Transmembrane helix</keyword>
<evidence type="ECO:0000313" key="16">
    <source>
        <dbReference type="EMBL" id="KAF5737759.1"/>
    </source>
</evidence>
<keyword evidence="5 14" id="KW-0812">Transmembrane</keyword>
<name>A0A7J7CUX5_TRIWF</name>
<dbReference type="Pfam" id="PF01657">
    <property type="entry name" value="Stress-antifung"/>
    <property type="match status" value="2"/>
</dbReference>
<proteinExistence type="inferred from homology"/>
<feature type="transmembrane region" description="Helical" evidence="14">
    <location>
        <begin position="293"/>
        <end position="314"/>
    </location>
</feature>
<dbReference type="PROSITE" id="PS51473">
    <property type="entry name" value="GNK2"/>
    <property type="match status" value="2"/>
</dbReference>